<keyword evidence="2" id="KW-1185">Reference proteome</keyword>
<dbReference type="AlphaFoldDB" id="A0A1J1I6U1"/>
<gene>
    <name evidence="1" type="ORF">CLUMA_CG009353</name>
</gene>
<dbReference type="EMBL" id="CVRI01000043">
    <property type="protein sequence ID" value="CRK95907.1"/>
    <property type="molecule type" value="Genomic_DNA"/>
</dbReference>
<accession>A0A1J1I6U1</accession>
<evidence type="ECO:0000313" key="1">
    <source>
        <dbReference type="EMBL" id="CRK95907.1"/>
    </source>
</evidence>
<name>A0A1J1I6U1_9DIPT</name>
<reference evidence="1 2" key="1">
    <citation type="submission" date="2015-04" db="EMBL/GenBank/DDBJ databases">
        <authorList>
            <person name="Syromyatnikov M.Y."/>
            <person name="Popov V.N."/>
        </authorList>
    </citation>
    <scope>NUCLEOTIDE SEQUENCE [LARGE SCALE GENOMIC DNA]</scope>
</reference>
<organism evidence="1 2">
    <name type="scientific">Clunio marinus</name>
    <dbReference type="NCBI Taxonomy" id="568069"/>
    <lineage>
        <taxon>Eukaryota</taxon>
        <taxon>Metazoa</taxon>
        <taxon>Ecdysozoa</taxon>
        <taxon>Arthropoda</taxon>
        <taxon>Hexapoda</taxon>
        <taxon>Insecta</taxon>
        <taxon>Pterygota</taxon>
        <taxon>Neoptera</taxon>
        <taxon>Endopterygota</taxon>
        <taxon>Diptera</taxon>
        <taxon>Nematocera</taxon>
        <taxon>Chironomoidea</taxon>
        <taxon>Chironomidae</taxon>
        <taxon>Clunio</taxon>
    </lineage>
</organism>
<dbReference type="Proteomes" id="UP000183832">
    <property type="component" value="Unassembled WGS sequence"/>
</dbReference>
<proteinExistence type="predicted"/>
<evidence type="ECO:0000313" key="2">
    <source>
        <dbReference type="Proteomes" id="UP000183832"/>
    </source>
</evidence>
<protein>
    <submittedName>
        <fullName evidence="1">CLUMA_CG009353, isoform A</fullName>
    </submittedName>
</protein>
<sequence length="100" mass="11589">MTGIINGTAAPFENVCGEMRQFEVVRNGKQIIQYNDDEDYYYIKFKSPIKARNQSSSYLLGLFKVTQLIVAIEVFMCMWEKGDDCKKGNQEVWCLLQSLF</sequence>